<evidence type="ECO:0000256" key="5">
    <source>
        <dbReference type="SAM" id="MobiDB-lite"/>
    </source>
</evidence>
<keyword evidence="3 6" id="KW-1133">Transmembrane helix</keyword>
<dbReference type="InterPro" id="IPR007656">
    <property type="entry name" value="GTD-bd"/>
</dbReference>
<feature type="transmembrane region" description="Helical" evidence="6">
    <location>
        <begin position="48"/>
        <end position="68"/>
    </location>
</feature>
<dbReference type="PROSITE" id="PS51775">
    <property type="entry name" value="GTD_BINDING"/>
    <property type="match status" value="1"/>
</dbReference>
<feature type="region of interest" description="Disordered" evidence="5">
    <location>
        <begin position="220"/>
        <end position="247"/>
    </location>
</feature>
<dbReference type="PANTHER" id="PTHR31422:SF2">
    <property type="entry name" value="PROTEIN FLOURY 1-LIKE"/>
    <property type="match status" value="1"/>
</dbReference>
<feature type="non-terminal residue" evidence="9">
    <location>
        <position position="1"/>
    </location>
</feature>
<comment type="subcellular location">
    <subcellularLocation>
        <location evidence="1">Membrane</location>
    </subcellularLocation>
</comment>
<dbReference type="Pfam" id="PF04576">
    <property type="entry name" value="Zein-binding"/>
    <property type="match status" value="1"/>
</dbReference>
<gene>
    <name evidence="9" type="primary">LOC104756160</name>
</gene>
<feature type="transmembrane region" description="Helical" evidence="6">
    <location>
        <begin position="75"/>
        <end position="92"/>
    </location>
</feature>
<evidence type="ECO:0000256" key="6">
    <source>
        <dbReference type="SAM" id="Phobius"/>
    </source>
</evidence>
<dbReference type="PANTHER" id="PTHR31422">
    <property type="entry name" value="BNAANNG28530D PROTEIN"/>
    <property type="match status" value="1"/>
</dbReference>
<feature type="domain" description="GTD-binding" evidence="7">
    <location>
        <begin position="252"/>
        <end position="340"/>
    </location>
</feature>
<evidence type="ECO:0000313" key="8">
    <source>
        <dbReference type="Proteomes" id="UP000694864"/>
    </source>
</evidence>
<keyword evidence="2 6" id="KW-0812">Transmembrane</keyword>
<evidence type="ECO:0000313" key="9">
    <source>
        <dbReference type="RefSeq" id="XP_010477001.2"/>
    </source>
</evidence>
<keyword evidence="8" id="KW-1185">Reference proteome</keyword>
<dbReference type="RefSeq" id="XP_010477001.2">
    <property type="nucleotide sequence ID" value="XM_010478699.2"/>
</dbReference>
<keyword evidence="4 6" id="KW-0472">Membrane</keyword>
<sequence>IRPHRIKQVIYSGGCEWSLLHTLCSPRNLRRLSSRSPTQKYSKLSHTFSLLFIGIFKLFFSFFVFFCYNSQVYLLPLRVVSFLSTDVYYFFVMEFASFLKLLNQTDGFGCGIFVFGCFSHFFINLVFLCFLLLLGLKFLFFNRISQKFESCNSFEHKDCKNNGFVSDSKLVDGLDRKKKPIILHWSSDSSADVLSCENCDRLLLRDDGLDHIKNRDSTAALTETELDEKNHQESEDEEESRFRSDDEEDQVCNVITLRKMVKRERKRGDCMKKELEKERRAAESATEEAMAMLLKLRMEKSVVEMEAIQYKRVAEQKQLYDQEVIQSLQWMLMKLDDDHQ</sequence>
<feature type="transmembrane region" description="Helical" evidence="6">
    <location>
        <begin position="112"/>
        <end position="140"/>
    </location>
</feature>
<evidence type="ECO:0000256" key="4">
    <source>
        <dbReference type="ARBA" id="ARBA00023136"/>
    </source>
</evidence>
<reference evidence="9" key="2">
    <citation type="submission" date="2025-08" db="UniProtKB">
        <authorList>
            <consortium name="RefSeq"/>
        </authorList>
    </citation>
    <scope>IDENTIFICATION</scope>
    <source>
        <tissue evidence="9">Leaf</tissue>
    </source>
</reference>
<evidence type="ECO:0000256" key="1">
    <source>
        <dbReference type="ARBA" id="ARBA00004370"/>
    </source>
</evidence>
<dbReference type="GeneID" id="104756160"/>
<protein>
    <submittedName>
        <fullName evidence="9">Uncharacterized protein LOC104756160</fullName>
    </submittedName>
</protein>
<organism evidence="8 9">
    <name type="scientific">Camelina sativa</name>
    <name type="common">False flax</name>
    <name type="synonym">Myagrum sativum</name>
    <dbReference type="NCBI Taxonomy" id="90675"/>
    <lineage>
        <taxon>Eukaryota</taxon>
        <taxon>Viridiplantae</taxon>
        <taxon>Streptophyta</taxon>
        <taxon>Embryophyta</taxon>
        <taxon>Tracheophyta</taxon>
        <taxon>Spermatophyta</taxon>
        <taxon>Magnoliopsida</taxon>
        <taxon>eudicotyledons</taxon>
        <taxon>Gunneridae</taxon>
        <taxon>Pentapetalae</taxon>
        <taxon>rosids</taxon>
        <taxon>malvids</taxon>
        <taxon>Brassicales</taxon>
        <taxon>Brassicaceae</taxon>
        <taxon>Camelineae</taxon>
        <taxon>Camelina</taxon>
    </lineage>
</organism>
<evidence type="ECO:0000256" key="3">
    <source>
        <dbReference type="ARBA" id="ARBA00022989"/>
    </source>
</evidence>
<evidence type="ECO:0000256" key="2">
    <source>
        <dbReference type="ARBA" id="ARBA00022692"/>
    </source>
</evidence>
<reference evidence="8" key="1">
    <citation type="journal article" date="2014" name="Nat. Commun.">
        <title>The emerging biofuel crop Camelina sativa retains a highly undifferentiated hexaploid genome structure.</title>
        <authorList>
            <person name="Kagale S."/>
            <person name="Koh C."/>
            <person name="Nixon J."/>
            <person name="Bollina V."/>
            <person name="Clarke W.E."/>
            <person name="Tuteja R."/>
            <person name="Spillane C."/>
            <person name="Robinson S.J."/>
            <person name="Links M.G."/>
            <person name="Clarke C."/>
            <person name="Higgins E.E."/>
            <person name="Huebert T."/>
            <person name="Sharpe A.G."/>
            <person name="Parkin I.A."/>
        </authorList>
    </citation>
    <scope>NUCLEOTIDE SEQUENCE [LARGE SCALE GENOMIC DNA]</scope>
    <source>
        <strain evidence="8">cv. DH55</strain>
    </source>
</reference>
<accession>A0ABM0WW35</accession>
<feature type="compositionally biased region" description="Acidic residues" evidence="5">
    <location>
        <begin position="234"/>
        <end position="247"/>
    </location>
</feature>
<evidence type="ECO:0000259" key="7">
    <source>
        <dbReference type="PROSITE" id="PS51775"/>
    </source>
</evidence>
<dbReference type="Proteomes" id="UP000694864">
    <property type="component" value="Chromosome 17"/>
</dbReference>
<proteinExistence type="predicted"/>
<name>A0ABM0WW35_CAMSA</name>